<organism evidence="1 2">
    <name type="scientific">Potamilus streckersoni</name>
    <dbReference type="NCBI Taxonomy" id="2493646"/>
    <lineage>
        <taxon>Eukaryota</taxon>
        <taxon>Metazoa</taxon>
        <taxon>Spiralia</taxon>
        <taxon>Lophotrochozoa</taxon>
        <taxon>Mollusca</taxon>
        <taxon>Bivalvia</taxon>
        <taxon>Autobranchia</taxon>
        <taxon>Heteroconchia</taxon>
        <taxon>Palaeoheterodonta</taxon>
        <taxon>Unionida</taxon>
        <taxon>Unionoidea</taxon>
        <taxon>Unionidae</taxon>
        <taxon>Ambleminae</taxon>
        <taxon>Lampsilini</taxon>
        <taxon>Potamilus</taxon>
    </lineage>
</organism>
<dbReference type="Proteomes" id="UP001195483">
    <property type="component" value="Unassembled WGS sequence"/>
</dbReference>
<dbReference type="EMBL" id="JAEAOA010000455">
    <property type="protein sequence ID" value="KAK3599479.1"/>
    <property type="molecule type" value="Genomic_DNA"/>
</dbReference>
<dbReference type="AlphaFoldDB" id="A0AAE0SX82"/>
<reference evidence="1" key="2">
    <citation type="journal article" date="2021" name="Genome Biol. Evol.">
        <title>Developing a high-quality reference genome for a parasitic bivalve with doubly uniparental inheritance (Bivalvia: Unionida).</title>
        <authorList>
            <person name="Smith C.H."/>
        </authorList>
    </citation>
    <scope>NUCLEOTIDE SEQUENCE</scope>
    <source>
        <strain evidence="1">CHS0354</strain>
        <tissue evidence="1">Mantle</tissue>
    </source>
</reference>
<protein>
    <submittedName>
        <fullName evidence="1">Uncharacterized protein</fullName>
    </submittedName>
</protein>
<name>A0AAE0SX82_9BIVA</name>
<sequence length="76" mass="8710">MPWIQKHEDYFTTAIRHEATDIMLPAHRKSICQLLDCSEINEVQSPRPADDLQTLKEKGVPVSCKIGEMIDVSSWQ</sequence>
<comment type="caution">
    <text evidence="1">The sequence shown here is derived from an EMBL/GenBank/DDBJ whole genome shotgun (WGS) entry which is preliminary data.</text>
</comment>
<proteinExistence type="predicted"/>
<keyword evidence="2" id="KW-1185">Reference proteome</keyword>
<reference evidence="1" key="3">
    <citation type="submission" date="2023-05" db="EMBL/GenBank/DDBJ databases">
        <authorList>
            <person name="Smith C.H."/>
        </authorList>
    </citation>
    <scope>NUCLEOTIDE SEQUENCE</scope>
    <source>
        <strain evidence="1">CHS0354</strain>
        <tissue evidence="1">Mantle</tissue>
    </source>
</reference>
<evidence type="ECO:0000313" key="2">
    <source>
        <dbReference type="Proteomes" id="UP001195483"/>
    </source>
</evidence>
<accession>A0AAE0SX82</accession>
<reference evidence="1" key="1">
    <citation type="journal article" date="2021" name="Genome Biol. Evol.">
        <title>A High-Quality Reference Genome for a Parasitic Bivalve with Doubly Uniparental Inheritance (Bivalvia: Unionida).</title>
        <authorList>
            <person name="Smith C.H."/>
        </authorList>
    </citation>
    <scope>NUCLEOTIDE SEQUENCE</scope>
    <source>
        <strain evidence="1">CHS0354</strain>
    </source>
</reference>
<evidence type="ECO:0000313" key="1">
    <source>
        <dbReference type="EMBL" id="KAK3599479.1"/>
    </source>
</evidence>
<gene>
    <name evidence="1" type="ORF">CHS0354_006602</name>
</gene>